<feature type="compositionally biased region" description="Pro residues" evidence="1">
    <location>
        <begin position="45"/>
        <end position="58"/>
    </location>
</feature>
<evidence type="ECO:0000256" key="1">
    <source>
        <dbReference type="SAM" id="MobiDB-lite"/>
    </source>
</evidence>
<dbReference type="EMBL" id="JANPWB010000010">
    <property type="protein sequence ID" value="KAJ1135484.1"/>
    <property type="molecule type" value="Genomic_DNA"/>
</dbReference>
<organism evidence="2 3">
    <name type="scientific">Pleurodeles waltl</name>
    <name type="common">Iberian ribbed newt</name>
    <dbReference type="NCBI Taxonomy" id="8319"/>
    <lineage>
        <taxon>Eukaryota</taxon>
        <taxon>Metazoa</taxon>
        <taxon>Chordata</taxon>
        <taxon>Craniata</taxon>
        <taxon>Vertebrata</taxon>
        <taxon>Euteleostomi</taxon>
        <taxon>Amphibia</taxon>
        <taxon>Batrachia</taxon>
        <taxon>Caudata</taxon>
        <taxon>Salamandroidea</taxon>
        <taxon>Salamandridae</taxon>
        <taxon>Pleurodelinae</taxon>
        <taxon>Pleurodeles</taxon>
    </lineage>
</organism>
<dbReference type="AlphaFoldDB" id="A0AAV7Q8F5"/>
<name>A0AAV7Q8F5_PLEWA</name>
<sequence length="88" mass="9076">MGGPGRWFPSASSPPRSLRLGGRDSLKIKAQAPPHSGSGTSTAGPAPPQVGPRTPELPRPGQTMHDLEPKIPDCPGVLSSTSRFPACP</sequence>
<feature type="compositionally biased region" description="Polar residues" evidence="1">
    <location>
        <begin position="78"/>
        <end position="88"/>
    </location>
</feature>
<proteinExistence type="predicted"/>
<comment type="caution">
    <text evidence="2">The sequence shown here is derived from an EMBL/GenBank/DDBJ whole genome shotgun (WGS) entry which is preliminary data.</text>
</comment>
<evidence type="ECO:0000313" key="2">
    <source>
        <dbReference type="EMBL" id="KAJ1135484.1"/>
    </source>
</evidence>
<evidence type="ECO:0000313" key="3">
    <source>
        <dbReference type="Proteomes" id="UP001066276"/>
    </source>
</evidence>
<keyword evidence="3" id="KW-1185">Reference proteome</keyword>
<feature type="compositionally biased region" description="Low complexity" evidence="1">
    <location>
        <begin position="9"/>
        <end position="20"/>
    </location>
</feature>
<accession>A0AAV7Q8F5</accession>
<feature type="region of interest" description="Disordered" evidence="1">
    <location>
        <begin position="1"/>
        <end position="88"/>
    </location>
</feature>
<protein>
    <submittedName>
        <fullName evidence="2">Uncharacterized protein</fullName>
    </submittedName>
</protein>
<dbReference type="Proteomes" id="UP001066276">
    <property type="component" value="Chromosome 6"/>
</dbReference>
<gene>
    <name evidence="2" type="ORF">NDU88_001923</name>
</gene>
<reference evidence="2" key="1">
    <citation type="journal article" date="2022" name="bioRxiv">
        <title>Sequencing and chromosome-scale assembly of the giantPleurodeles waltlgenome.</title>
        <authorList>
            <person name="Brown T."/>
            <person name="Elewa A."/>
            <person name="Iarovenko S."/>
            <person name="Subramanian E."/>
            <person name="Araus A.J."/>
            <person name="Petzold A."/>
            <person name="Susuki M."/>
            <person name="Suzuki K.-i.T."/>
            <person name="Hayashi T."/>
            <person name="Toyoda A."/>
            <person name="Oliveira C."/>
            <person name="Osipova E."/>
            <person name="Leigh N.D."/>
            <person name="Simon A."/>
            <person name="Yun M.H."/>
        </authorList>
    </citation>
    <scope>NUCLEOTIDE SEQUENCE</scope>
    <source>
        <strain evidence="2">20211129_DDA</strain>
        <tissue evidence="2">Liver</tissue>
    </source>
</reference>